<sequence>MALGKLANCSRCDALFVQTVRDICPKCYQQVEQEYDKCARFLRKRENRGATIHQVSEATGVSVKQITKFIKEGRISIEGNPNLGYPCEVCGILIRVGNVCDNCLKGLKHEISQQLELDQRLEEDARARQAGAIAYQRKKNHDE</sequence>
<dbReference type="EMBL" id="RHHS01000046">
    <property type="protein sequence ID" value="RNB53860.1"/>
    <property type="molecule type" value="Genomic_DNA"/>
</dbReference>
<comment type="caution">
    <text evidence="1">The sequence shown here is derived from an EMBL/GenBank/DDBJ whole genome shotgun (WGS) entry which is preliminary data.</text>
</comment>
<dbReference type="AlphaFoldDB" id="A0A3M8ARP0"/>
<keyword evidence="1" id="KW-0966">Cell projection</keyword>
<organism evidence="1 2">
    <name type="scientific">Brevibacillus gelatini</name>
    <dbReference type="NCBI Taxonomy" id="1655277"/>
    <lineage>
        <taxon>Bacteria</taxon>
        <taxon>Bacillati</taxon>
        <taxon>Bacillota</taxon>
        <taxon>Bacilli</taxon>
        <taxon>Bacillales</taxon>
        <taxon>Paenibacillaceae</taxon>
        <taxon>Brevibacillus</taxon>
    </lineage>
</organism>
<reference evidence="1 2" key="1">
    <citation type="submission" date="2018-10" db="EMBL/GenBank/DDBJ databases">
        <title>Phylogenomics of Brevibacillus.</title>
        <authorList>
            <person name="Dunlap C."/>
        </authorList>
    </citation>
    <scope>NUCLEOTIDE SEQUENCE [LARGE SCALE GENOMIC DNA]</scope>
    <source>
        <strain evidence="1 2">DSM 100115</strain>
    </source>
</reference>
<dbReference type="Proteomes" id="UP000268829">
    <property type="component" value="Unassembled WGS sequence"/>
</dbReference>
<dbReference type="RefSeq" id="WP_122906236.1">
    <property type="nucleotide sequence ID" value="NZ_CP154342.1"/>
</dbReference>
<accession>A0A3M8ARP0</accession>
<gene>
    <name evidence="1" type="ORF">EDM57_18845</name>
</gene>
<protein>
    <submittedName>
        <fullName evidence="1">Flagellar protein</fullName>
    </submittedName>
</protein>
<name>A0A3M8ARP0_9BACL</name>
<evidence type="ECO:0000313" key="2">
    <source>
        <dbReference type="Proteomes" id="UP000268829"/>
    </source>
</evidence>
<keyword evidence="1" id="KW-0282">Flagellum</keyword>
<keyword evidence="1" id="KW-0969">Cilium</keyword>
<proteinExistence type="predicted"/>
<evidence type="ECO:0000313" key="1">
    <source>
        <dbReference type="EMBL" id="RNB53860.1"/>
    </source>
</evidence>
<dbReference type="NCBIfam" id="TIGR03826">
    <property type="entry name" value="YvyF"/>
    <property type="match status" value="1"/>
</dbReference>
<dbReference type="InterPro" id="IPR022258">
    <property type="entry name" value="Flagellar_operon_YvyF"/>
</dbReference>
<keyword evidence="2" id="KW-1185">Reference proteome</keyword>
<dbReference type="OrthoDB" id="1739831at2"/>